<evidence type="ECO:0000313" key="3">
    <source>
        <dbReference type="EMBL" id="QNI33072.1"/>
    </source>
</evidence>
<dbReference type="PANTHER" id="PTHR43539">
    <property type="entry name" value="FLAVIN-BINDING MONOOXYGENASE-LIKE PROTEIN (AFU_ORTHOLOGUE AFUA_4G09220)"/>
    <property type="match status" value="1"/>
</dbReference>
<dbReference type="RefSeq" id="WP_186744198.1">
    <property type="nucleotide sequence ID" value="NZ_CP060394.1"/>
</dbReference>
<dbReference type="SUPFAM" id="SSF51905">
    <property type="entry name" value="FAD/NAD(P)-binding domain"/>
    <property type="match status" value="1"/>
</dbReference>
<dbReference type="Gene3D" id="3.50.50.60">
    <property type="entry name" value="FAD/NAD(P)-binding domain"/>
    <property type="match status" value="1"/>
</dbReference>
<dbReference type="EMBL" id="CP060394">
    <property type="protein sequence ID" value="QNI33072.1"/>
    <property type="molecule type" value="Genomic_DNA"/>
</dbReference>
<dbReference type="GO" id="GO:0004497">
    <property type="term" value="F:monooxygenase activity"/>
    <property type="evidence" value="ECO:0007669"/>
    <property type="project" value="TreeGrafter"/>
</dbReference>
<dbReference type="AlphaFoldDB" id="A0A7G8BKK2"/>
<name>A0A7G8BKK2_9BACT</name>
<accession>A0A7G8BKK2</accession>
<dbReference type="Pfam" id="PF07992">
    <property type="entry name" value="Pyr_redox_2"/>
    <property type="match status" value="1"/>
</dbReference>
<dbReference type="KEGG" id="adin:H7849_03590"/>
<dbReference type="InterPro" id="IPR023753">
    <property type="entry name" value="FAD/NAD-binding_dom"/>
</dbReference>
<dbReference type="PRINTS" id="PR00368">
    <property type="entry name" value="FADPNR"/>
</dbReference>
<keyword evidence="1" id="KW-0560">Oxidoreductase</keyword>
<dbReference type="PRINTS" id="PR00411">
    <property type="entry name" value="PNDRDTASEI"/>
</dbReference>
<feature type="domain" description="FAD/NAD(P)-binding" evidence="2">
    <location>
        <begin position="4"/>
        <end position="214"/>
    </location>
</feature>
<keyword evidence="4" id="KW-1185">Reference proteome</keyword>
<reference evidence="3 4" key="1">
    <citation type="submission" date="2020-08" db="EMBL/GenBank/DDBJ databases">
        <title>Edaphobacter telluris sp. nov. and Acidobacterium dinghuensis sp. nov., two acidobacteria isolated from forest soil.</title>
        <authorList>
            <person name="Fu J."/>
            <person name="Qiu L."/>
        </authorList>
    </citation>
    <scope>NUCLEOTIDE SEQUENCE [LARGE SCALE GENOMIC DNA]</scope>
    <source>
        <strain evidence="3">4Y35</strain>
    </source>
</reference>
<dbReference type="InterPro" id="IPR050982">
    <property type="entry name" value="Auxin_biosynth/cation_transpt"/>
</dbReference>
<sequence>MFVDVVVIGAGPYGLSIAAHLAQTSLSFRIFGTPMKIWRDHMPQGMLLKSEGFASSLYDPGSTFTLRHYCQETRRPYADIGSPVPLETFVAYGLEFRNRFVPKLEETHITSVRSIDGGFELATADGQIVNARRVVVATGITSFAYVPPELAELPRELVTHSSEHQDLSGFKRRRVAVLGAGASALELAALLHEDGARVELIARSAKIAFHTFLKEPRPLWQRVRHPRSGLGIGWRSRLCTDVPLLFHSMSEEFRLRVVQNHLGPAPGWFVRDRVEGKIPMYLETSVRGARADSGMLRLTLQKSSSKNIDIAVDHLISATGYRVSMTKLSFLSETLRRSLNTAEDTPVLSRHFETSVSGLYMVGLASANSFGPMMRFAYGAGYTARRLVGHLRAVLSTSRQGRPQPGVELAID</sequence>
<proteinExistence type="predicted"/>
<evidence type="ECO:0000256" key="1">
    <source>
        <dbReference type="ARBA" id="ARBA00023002"/>
    </source>
</evidence>
<dbReference type="PANTHER" id="PTHR43539:SF78">
    <property type="entry name" value="FLAVIN-CONTAINING MONOOXYGENASE"/>
    <property type="match status" value="1"/>
</dbReference>
<dbReference type="GO" id="GO:0050660">
    <property type="term" value="F:flavin adenine dinucleotide binding"/>
    <property type="evidence" value="ECO:0007669"/>
    <property type="project" value="TreeGrafter"/>
</dbReference>
<protein>
    <submittedName>
        <fullName evidence="3">NAD(P)-binding domain-containing protein</fullName>
    </submittedName>
</protein>
<dbReference type="InterPro" id="IPR036188">
    <property type="entry name" value="FAD/NAD-bd_sf"/>
</dbReference>
<evidence type="ECO:0000313" key="4">
    <source>
        <dbReference type="Proteomes" id="UP000515312"/>
    </source>
</evidence>
<organism evidence="3 4">
    <name type="scientific">Alloacidobacterium dinghuense</name>
    <dbReference type="NCBI Taxonomy" id="2763107"/>
    <lineage>
        <taxon>Bacteria</taxon>
        <taxon>Pseudomonadati</taxon>
        <taxon>Acidobacteriota</taxon>
        <taxon>Terriglobia</taxon>
        <taxon>Terriglobales</taxon>
        <taxon>Acidobacteriaceae</taxon>
        <taxon>Alloacidobacterium</taxon>
    </lineage>
</organism>
<dbReference type="Proteomes" id="UP000515312">
    <property type="component" value="Chromosome"/>
</dbReference>
<evidence type="ECO:0000259" key="2">
    <source>
        <dbReference type="Pfam" id="PF07992"/>
    </source>
</evidence>
<gene>
    <name evidence="3" type="ORF">H7849_03590</name>
</gene>